<evidence type="ECO:0000313" key="5">
    <source>
        <dbReference type="EMBL" id="CAF4458690.1"/>
    </source>
</evidence>
<organism evidence="4 6">
    <name type="scientific">Rotaria magnacalcarata</name>
    <dbReference type="NCBI Taxonomy" id="392030"/>
    <lineage>
        <taxon>Eukaryota</taxon>
        <taxon>Metazoa</taxon>
        <taxon>Spiralia</taxon>
        <taxon>Gnathifera</taxon>
        <taxon>Rotifera</taxon>
        <taxon>Eurotatoria</taxon>
        <taxon>Bdelloidea</taxon>
        <taxon>Philodinida</taxon>
        <taxon>Philodinidae</taxon>
        <taxon>Rotaria</taxon>
    </lineage>
</organism>
<dbReference type="Gene3D" id="2.120.10.80">
    <property type="entry name" value="Kelch-type beta propeller"/>
    <property type="match status" value="1"/>
</dbReference>
<evidence type="ECO:0000313" key="6">
    <source>
        <dbReference type="Proteomes" id="UP000676336"/>
    </source>
</evidence>
<dbReference type="InterPro" id="IPR015915">
    <property type="entry name" value="Kelch-typ_b-propeller"/>
</dbReference>
<proteinExistence type="predicted"/>
<dbReference type="EMBL" id="CAJOBH010041806">
    <property type="protein sequence ID" value="CAF4332835.1"/>
    <property type="molecule type" value="Genomic_DNA"/>
</dbReference>
<dbReference type="Pfam" id="PF01344">
    <property type="entry name" value="Kelch_1"/>
    <property type="match status" value="1"/>
</dbReference>
<keyword evidence="1" id="KW-0880">Kelch repeat</keyword>
<dbReference type="SMART" id="SM00612">
    <property type="entry name" value="Kelch"/>
    <property type="match status" value="1"/>
</dbReference>
<dbReference type="AlphaFoldDB" id="A0A8S2W932"/>
<dbReference type="EMBL" id="CAJOBH010041393">
    <property type="protein sequence ID" value="CAF4330472.1"/>
    <property type="molecule type" value="Genomic_DNA"/>
</dbReference>
<feature type="non-terminal residue" evidence="4">
    <location>
        <position position="1"/>
    </location>
</feature>
<dbReference type="Proteomes" id="UP000681967">
    <property type="component" value="Unassembled WGS sequence"/>
</dbReference>
<accession>A0A8S2W932</accession>
<dbReference type="Proteomes" id="UP000681720">
    <property type="component" value="Unassembled WGS sequence"/>
</dbReference>
<evidence type="ECO:0000256" key="1">
    <source>
        <dbReference type="ARBA" id="ARBA00022441"/>
    </source>
</evidence>
<dbReference type="SUPFAM" id="SSF117281">
    <property type="entry name" value="Kelch motif"/>
    <property type="match status" value="1"/>
</dbReference>
<name>A0A8S2W932_9BILA</name>
<gene>
    <name evidence="2" type="ORF">BYL167_LOCUS28664</name>
    <name evidence="3" type="ORF">BYL167_LOCUS28769</name>
    <name evidence="5" type="ORF">GIL414_LOCUS32772</name>
    <name evidence="4" type="ORF">SMN809_LOCUS32226</name>
</gene>
<dbReference type="EMBL" id="CAJOBJ010070639">
    <property type="protein sequence ID" value="CAF4458690.1"/>
    <property type="molecule type" value="Genomic_DNA"/>
</dbReference>
<dbReference type="EMBL" id="CAJOBI010066828">
    <property type="protein sequence ID" value="CAF4439954.1"/>
    <property type="molecule type" value="Genomic_DNA"/>
</dbReference>
<sequence length="63" mass="7141">RRYAAAAAIGKRLYVVGGYDGRQRMNSVECLDLSQENATWQPVASLTYRRGKDIVFNIQQTFS</sequence>
<dbReference type="Proteomes" id="UP000676336">
    <property type="component" value="Unassembled WGS sequence"/>
</dbReference>
<reference evidence="4" key="1">
    <citation type="submission" date="2021-02" db="EMBL/GenBank/DDBJ databases">
        <authorList>
            <person name="Nowell W R."/>
        </authorList>
    </citation>
    <scope>NUCLEOTIDE SEQUENCE</scope>
</reference>
<evidence type="ECO:0000313" key="3">
    <source>
        <dbReference type="EMBL" id="CAF4332835.1"/>
    </source>
</evidence>
<protein>
    <submittedName>
        <fullName evidence="4">Uncharacterized protein</fullName>
    </submittedName>
</protein>
<evidence type="ECO:0000313" key="2">
    <source>
        <dbReference type="EMBL" id="CAF4330472.1"/>
    </source>
</evidence>
<dbReference type="InterPro" id="IPR006652">
    <property type="entry name" value="Kelch_1"/>
</dbReference>
<evidence type="ECO:0000313" key="4">
    <source>
        <dbReference type="EMBL" id="CAF4439954.1"/>
    </source>
</evidence>
<comment type="caution">
    <text evidence="4">The sequence shown here is derived from an EMBL/GenBank/DDBJ whole genome shotgun (WGS) entry which is preliminary data.</text>
</comment>